<gene>
    <name evidence="1" type="ORF">CNMCM6805_006190</name>
</gene>
<evidence type="ECO:0000313" key="2">
    <source>
        <dbReference type="Proteomes" id="UP000653565"/>
    </source>
</evidence>
<dbReference type="AlphaFoldDB" id="A0A8H4MCL2"/>
<organism evidence="1 2">
    <name type="scientific">Aspergillus fumigatiaffinis</name>
    <dbReference type="NCBI Taxonomy" id="340414"/>
    <lineage>
        <taxon>Eukaryota</taxon>
        <taxon>Fungi</taxon>
        <taxon>Dikarya</taxon>
        <taxon>Ascomycota</taxon>
        <taxon>Pezizomycotina</taxon>
        <taxon>Eurotiomycetes</taxon>
        <taxon>Eurotiomycetidae</taxon>
        <taxon>Eurotiales</taxon>
        <taxon>Aspergillaceae</taxon>
        <taxon>Aspergillus</taxon>
        <taxon>Aspergillus subgen. Fumigati</taxon>
    </lineage>
</organism>
<name>A0A8H4MCL2_9EURO</name>
<dbReference type="Pfam" id="PF11927">
    <property type="entry name" value="HODM_asu-like"/>
    <property type="match status" value="1"/>
</dbReference>
<comment type="caution">
    <text evidence="1">The sequence shown here is derived from an EMBL/GenBank/DDBJ whole genome shotgun (WGS) entry which is preliminary data.</text>
</comment>
<reference evidence="1" key="2">
    <citation type="submission" date="2020-04" db="EMBL/GenBank/DDBJ databases">
        <authorList>
            <person name="Santos R.A.C."/>
            <person name="Steenwyk J.L."/>
            <person name="Rivero-Menendez O."/>
            <person name="Mead M.E."/>
            <person name="Silva L.P."/>
            <person name="Bastos R.W."/>
            <person name="Alastruey-Izquierdo A."/>
            <person name="Goldman G.H."/>
            <person name="Rokas A."/>
        </authorList>
    </citation>
    <scope>NUCLEOTIDE SEQUENCE</scope>
    <source>
        <strain evidence="1">CNM-CM6805</strain>
    </source>
</reference>
<protein>
    <submittedName>
        <fullName evidence="1">Uncharacterized protein</fullName>
    </submittedName>
</protein>
<reference evidence="1" key="1">
    <citation type="journal article" date="2020" name="bioRxiv">
        <title>Genomic and phenotypic heterogeneity of clinical isolates of the human pathogens Aspergillus fumigatus, Aspergillus lentulus and Aspergillus fumigatiaffinis.</title>
        <authorList>
            <person name="dos Santos R.A.C."/>
            <person name="Steenwyk J.L."/>
            <person name="Rivero-Menendez O."/>
            <person name="Mead M.E."/>
            <person name="Silva L.P."/>
            <person name="Bastos R.W."/>
            <person name="Alastruey-Izquierdo A."/>
            <person name="Goldman G.H."/>
            <person name="Rokas A."/>
        </authorList>
    </citation>
    <scope>NUCLEOTIDE SEQUENCE</scope>
    <source>
        <strain evidence="1">CNM-CM6805</strain>
    </source>
</reference>
<proteinExistence type="predicted"/>
<accession>A0A8H4MCL2</accession>
<sequence>MDSYFMRCHEVKKAEVEKDLDGHVRYVDNAVTRHACFEVYEEHAKYLVQRYPKIFLLEGNPNAGCATSFLVRDDLVLVIENEDSSVERRTVHHTTELDGQYHLDAAAVCPPGLAISGEIQRVTGHAAFRDWRVPHYVAKLQKSMNRFLKVLTPERAVEQNNIFIQLDDSLH</sequence>
<keyword evidence="2" id="KW-1185">Reference proteome</keyword>
<dbReference type="EMBL" id="JAAAPX010000036">
    <property type="protein sequence ID" value="KAF4238814.1"/>
    <property type="molecule type" value="Genomic_DNA"/>
</dbReference>
<evidence type="ECO:0000313" key="1">
    <source>
        <dbReference type="EMBL" id="KAF4238814.1"/>
    </source>
</evidence>
<dbReference type="Proteomes" id="UP000653565">
    <property type="component" value="Unassembled WGS sequence"/>
</dbReference>
<dbReference type="InterPro" id="IPR021848">
    <property type="entry name" value="HODM_asu-like"/>
</dbReference>